<protein>
    <recommendedName>
        <fullName evidence="1">Heme NO-binding domain-containing protein</fullName>
    </recommendedName>
</protein>
<dbReference type="Proteomes" id="UP000076643">
    <property type="component" value="Unassembled WGS sequence"/>
</dbReference>
<dbReference type="EMBL" id="AUYB01000091">
    <property type="protein sequence ID" value="KZN41065.1"/>
    <property type="molecule type" value="Genomic_DNA"/>
</dbReference>
<reference evidence="2 3" key="1">
    <citation type="submission" date="2013-07" db="EMBL/GenBank/DDBJ databases">
        <title>Comparative Genomic and Metabolomic Analysis of Twelve Strains of Pseudoalteromonas luteoviolacea.</title>
        <authorList>
            <person name="Vynne N.G."/>
            <person name="Mansson M."/>
            <person name="Gram L."/>
        </authorList>
    </citation>
    <scope>NUCLEOTIDE SEQUENCE [LARGE SCALE GENOMIC DNA]</scope>
    <source>
        <strain evidence="2 3">DSM 6061</strain>
    </source>
</reference>
<feature type="domain" description="Heme NO-binding" evidence="1">
    <location>
        <begin position="2"/>
        <end position="161"/>
    </location>
</feature>
<accession>A0A166XZ97</accession>
<dbReference type="SUPFAM" id="SSF111126">
    <property type="entry name" value="Ligand-binding domain in the NO signalling and Golgi transport"/>
    <property type="match status" value="1"/>
</dbReference>
<evidence type="ECO:0000259" key="1">
    <source>
        <dbReference type="Pfam" id="PF07700"/>
    </source>
</evidence>
<evidence type="ECO:0000313" key="3">
    <source>
        <dbReference type="Proteomes" id="UP000076643"/>
    </source>
</evidence>
<gene>
    <name evidence="2" type="ORF">N475_10860</name>
</gene>
<dbReference type="GO" id="GO:0020037">
    <property type="term" value="F:heme binding"/>
    <property type="evidence" value="ECO:0007669"/>
    <property type="project" value="InterPro"/>
</dbReference>
<dbReference type="AlphaFoldDB" id="A0A166XZ97"/>
<dbReference type="PATRIC" id="fig|1365250.3.peg.1248"/>
<dbReference type="Gene3D" id="3.90.1520.10">
    <property type="entry name" value="H-NOX domain"/>
    <property type="match status" value="1"/>
</dbReference>
<dbReference type="RefSeq" id="WP_063364849.1">
    <property type="nucleotide sequence ID" value="NZ_AQHB01000049.1"/>
</dbReference>
<name>A0A166XZ97_9GAMM</name>
<keyword evidence="3" id="KW-1185">Reference proteome</keyword>
<dbReference type="Pfam" id="PF07700">
    <property type="entry name" value="HNOB"/>
    <property type="match status" value="1"/>
</dbReference>
<dbReference type="InterPro" id="IPR024096">
    <property type="entry name" value="NO_sig/Golgi_transp_ligand-bd"/>
</dbReference>
<dbReference type="InterPro" id="IPR011644">
    <property type="entry name" value="Heme_NO-bd"/>
</dbReference>
<sequence>MKGHIFILLEDFISEVAGDELLYDALDACSFDTKQGFVRTENYPDEYLVELVGIVVDKIGMPLSQAHFGFGQWLYPKLASLLPAQFTQHPHPAYVLKKLDDLHNIELKKLYPDAQPPAFKYVSTSPYSAELIYTSPRKLFDLVKGVLAGMSDYYNVEITVDMQAHWRGDENCARFLLSYNKGCDA</sequence>
<proteinExistence type="predicted"/>
<organism evidence="2 3">
    <name type="scientific">Pseudoalteromonas luteoviolacea DSM 6061</name>
    <dbReference type="NCBI Taxonomy" id="1365250"/>
    <lineage>
        <taxon>Bacteria</taxon>
        <taxon>Pseudomonadati</taxon>
        <taxon>Pseudomonadota</taxon>
        <taxon>Gammaproteobacteria</taxon>
        <taxon>Alteromonadales</taxon>
        <taxon>Pseudoalteromonadaceae</taxon>
        <taxon>Pseudoalteromonas</taxon>
    </lineage>
</organism>
<evidence type="ECO:0000313" key="2">
    <source>
        <dbReference type="EMBL" id="KZN41065.1"/>
    </source>
</evidence>
<dbReference type="InterPro" id="IPR038158">
    <property type="entry name" value="H-NOX_domain_sf"/>
</dbReference>
<comment type="caution">
    <text evidence="2">The sequence shown here is derived from an EMBL/GenBank/DDBJ whole genome shotgun (WGS) entry which is preliminary data.</text>
</comment>